<dbReference type="SUPFAM" id="SSF53335">
    <property type="entry name" value="S-adenosyl-L-methionine-dependent methyltransferases"/>
    <property type="match status" value="1"/>
</dbReference>
<accession>J9GRY8</accession>
<dbReference type="GO" id="GO:0032259">
    <property type="term" value="P:methylation"/>
    <property type="evidence" value="ECO:0007669"/>
    <property type="project" value="UniProtKB-KW"/>
</dbReference>
<dbReference type="Pfam" id="PF20473">
    <property type="entry name" value="MmeI_Mtase"/>
    <property type="match status" value="1"/>
</dbReference>
<evidence type="ECO:0000259" key="1">
    <source>
        <dbReference type="Pfam" id="PF20473"/>
    </source>
</evidence>
<evidence type="ECO:0000313" key="2">
    <source>
        <dbReference type="EMBL" id="EJX02940.1"/>
    </source>
</evidence>
<dbReference type="EMBL" id="AMCI01002354">
    <property type="protein sequence ID" value="EJX02940.1"/>
    <property type="molecule type" value="Genomic_DNA"/>
</dbReference>
<keyword evidence="2" id="KW-0808">Transferase</keyword>
<comment type="caution">
    <text evidence="2">The sequence shown here is derived from an EMBL/GenBank/DDBJ whole genome shotgun (WGS) entry which is preliminary data.</text>
</comment>
<protein>
    <submittedName>
        <fullName evidence="2">Methylase</fullName>
    </submittedName>
</protein>
<dbReference type="GO" id="GO:0008168">
    <property type="term" value="F:methyltransferase activity"/>
    <property type="evidence" value="ECO:0007669"/>
    <property type="project" value="UniProtKB-KW"/>
</dbReference>
<gene>
    <name evidence="2" type="ORF">EVA_08955</name>
</gene>
<feature type="domain" description="MmeI-like DNA-methyltransferase" evidence="1">
    <location>
        <begin position="8"/>
        <end position="157"/>
    </location>
</feature>
<dbReference type="InterPro" id="IPR029063">
    <property type="entry name" value="SAM-dependent_MTases_sf"/>
</dbReference>
<proteinExistence type="predicted"/>
<keyword evidence="2" id="KW-0489">Methyltransferase</keyword>
<organism evidence="2">
    <name type="scientific">gut metagenome</name>
    <dbReference type="NCBI Taxonomy" id="749906"/>
    <lineage>
        <taxon>unclassified sequences</taxon>
        <taxon>metagenomes</taxon>
        <taxon>organismal metagenomes</taxon>
    </lineage>
</organism>
<dbReference type="AlphaFoldDB" id="J9GRY8"/>
<dbReference type="InterPro" id="IPR046816">
    <property type="entry name" value="MmeI_Mtase"/>
</dbReference>
<dbReference type="Gene3D" id="3.40.50.150">
    <property type="entry name" value="Vaccinia Virus protein VP39"/>
    <property type="match status" value="1"/>
</dbReference>
<name>J9GRY8_9ZZZZ</name>
<sequence length="157" mass="17891">MTQPAVAVNFLIITYKSLRLLEMDILRLQRLCLGGQIALSSILGSVIRMQQFYGIELLDFPHEVAMLSMWLAEHQMNKKLFDDFGVVTDALPLHNITQIVCGNACRLDWNVVCPHEKEEEVFVFGNPPYLGARLQEDNQKKDMEFAMGTNVSFNNLD</sequence>
<reference evidence="2" key="1">
    <citation type="journal article" date="2012" name="PLoS ONE">
        <title>Gene sets for utilization of primary and secondary nutrition supplies in the distal gut of endangered iberian lynx.</title>
        <authorList>
            <person name="Alcaide M."/>
            <person name="Messina E."/>
            <person name="Richter M."/>
            <person name="Bargiela R."/>
            <person name="Peplies J."/>
            <person name="Huws S.A."/>
            <person name="Newbold C.J."/>
            <person name="Golyshin P.N."/>
            <person name="Simon M.A."/>
            <person name="Lopez G."/>
            <person name="Yakimov M.M."/>
            <person name="Ferrer M."/>
        </authorList>
    </citation>
    <scope>NUCLEOTIDE SEQUENCE</scope>
</reference>
<feature type="non-terminal residue" evidence="2">
    <location>
        <position position="157"/>
    </location>
</feature>